<evidence type="ECO:0000313" key="3">
    <source>
        <dbReference type="Proteomes" id="UP000245399"/>
    </source>
</evidence>
<feature type="transmembrane region" description="Helical" evidence="1">
    <location>
        <begin position="457"/>
        <end position="474"/>
    </location>
</feature>
<feature type="transmembrane region" description="Helical" evidence="1">
    <location>
        <begin position="306"/>
        <end position="326"/>
    </location>
</feature>
<feature type="transmembrane region" description="Helical" evidence="1">
    <location>
        <begin position="45"/>
        <end position="64"/>
    </location>
</feature>
<protein>
    <recommendedName>
        <fullName evidence="4">Polymerase</fullName>
    </recommendedName>
</protein>
<dbReference type="EMBL" id="CP029449">
    <property type="protein sequence ID" value="AWL67385.1"/>
    <property type="molecule type" value="Genomic_DNA"/>
</dbReference>
<feature type="transmembrane region" description="Helical" evidence="1">
    <location>
        <begin position="196"/>
        <end position="218"/>
    </location>
</feature>
<proteinExistence type="predicted"/>
<feature type="transmembrane region" description="Helical" evidence="1">
    <location>
        <begin position="402"/>
        <end position="419"/>
    </location>
</feature>
<organism evidence="2 3">
    <name type="scientific">Serratia marcescens</name>
    <dbReference type="NCBI Taxonomy" id="615"/>
    <lineage>
        <taxon>Bacteria</taxon>
        <taxon>Pseudomonadati</taxon>
        <taxon>Pseudomonadota</taxon>
        <taxon>Gammaproteobacteria</taxon>
        <taxon>Enterobacterales</taxon>
        <taxon>Yersiniaceae</taxon>
        <taxon>Serratia</taxon>
    </lineage>
</organism>
<feature type="transmembrane region" description="Helical" evidence="1">
    <location>
        <begin position="165"/>
        <end position="184"/>
    </location>
</feature>
<dbReference type="RefSeq" id="WP_047728098.1">
    <property type="nucleotide sequence ID" value="NZ_CP011642.1"/>
</dbReference>
<evidence type="ECO:0000313" key="2">
    <source>
        <dbReference type="EMBL" id="AWL67385.1"/>
    </source>
</evidence>
<feature type="transmembrane region" description="Helical" evidence="1">
    <location>
        <begin position="238"/>
        <end position="254"/>
    </location>
</feature>
<dbReference type="AlphaFoldDB" id="A0AB33FY80"/>
<feature type="transmembrane region" description="Helical" evidence="1">
    <location>
        <begin position="84"/>
        <end position="107"/>
    </location>
</feature>
<reference evidence="2 3" key="1">
    <citation type="submission" date="2018-05" db="EMBL/GenBank/DDBJ databases">
        <title>Klebsiella quasipneumonaiae provides a window into carbapenemase gene transfer, plasmid rearrangements and nosocomial acquisition from the hospital environment.</title>
        <authorList>
            <person name="Mathers A.J."/>
            <person name="Vegesana K."/>
            <person name="Stoesser N."/>
            <person name="Crook D."/>
            <person name="Vaughan A."/>
            <person name="Barry K."/>
            <person name="Parikh H."/>
            <person name="Sebra R."/>
            <person name="Kotay S."/>
            <person name="Walker A.S."/>
            <person name="Sheppard A.E."/>
        </authorList>
    </citation>
    <scope>NUCLEOTIDE SEQUENCE [LARGE SCALE GENOMIC DNA]</scope>
    <source>
        <strain evidence="2 3">CAV1761</strain>
    </source>
</reference>
<name>A0AB33FY80_SERMA</name>
<keyword evidence="1" id="KW-0812">Transmembrane</keyword>
<feature type="transmembrane region" description="Helical" evidence="1">
    <location>
        <begin position="17"/>
        <end position="38"/>
    </location>
</feature>
<accession>A0AB33FY80</accession>
<gene>
    <name evidence="2" type="ORF">DKC05_06740</name>
</gene>
<evidence type="ECO:0008006" key="4">
    <source>
        <dbReference type="Google" id="ProtNLM"/>
    </source>
</evidence>
<feature type="transmembrane region" description="Helical" evidence="1">
    <location>
        <begin position="431"/>
        <end position="451"/>
    </location>
</feature>
<sequence>MIEPEKLPIITELNNLLIIYDSIVFFLGLFLAFAYLYRIAARFHLNFYSVTLFSLYVLCSYSSYNIMVMPIHDYNIAIARNIIYHYKIFGFISVIDIVFIIIFFALLTHFTFHSGWFKFRQREYKVAIFLTVAVIIQGCVIGIISTSAFFNHVMQGGLGQIKRQIVYFRGVIYFSVLIYLFFNCTKQLSSLGFYKVLTFFCVFDLINFTSSIAASNIYYDFLWERYGVKITIIDQDKIYNYFTIYSLMIFALFFSRLPQRFTICLATIVIGAVMYFNMYKFLFAFAFLFILYDIIISTLNNKIPKLKITITFLICIIALPAMMNLYSSKSMNTRSSQMTDYWKYTGQYFPASLIGIGYGGLYYSPSGIGDKGETKKIDLMELDAHYKRSIQTPFLTQLKNSGLLGVIFMLTVAVIVTMRMIKVNLKLAEHIFSNAICFNIIWLVGSTSILLQPYPMPSLAFVKLLLLLFLILSADKLRMGLHRNAN</sequence>
<feature type="transmembrane region" description="Helical" evidence="1">
    <location>
        <begin position="127"/>
        <end position="150"/>
    </location>
</feature>
<keyword evidence="1" id="KW-1133">Transmembrane helix</keyword>
<keyword evidence="1" id="KW-0472">Membrane</keyword>
<evidence type="ECO:0000256" key="1">
    <source>
        <dbReference type="SAM" id="Phobius"/>
    </source>
</evidence>
<dbReference type="Proteomes" id="UP000245399">
    <property type="component" value="Chromosome"/>
</dbReference>